<accession>A0A918MZV5</accession>
<dbReference type="Pfam" id="PF13432">
    <property type="entry name" value="TPR_16"/>
    <property type="match status" value="1"/>
</dbReference>
<reference evidence="2" key="1">
    <citation type="journal article" date="2014" name="Int. J. Syst. Evol. Microbiol.">
        <title>Complete genome sequence of Corynebacterium casei LMG S-19264T (=DSM 44701T), isolated from a smear-ripened cheese.</title>
        <authorList>
            <consortium name="US DOE Joint Genome Institute (JGI-PGF)"/>
            <person name="Walter F."/>
            <person name="Albersmeier A."/>
            <person name="Kalinowski J."/>
            <person name="Ruckert C."/>
        </authorList>
    </citation>
    <scope>NUCLEOTIDE SEQUENCE</scope>
    <source>
        <strain evidence="2">KCTC 22164</strain>
    </source>
</reference>
<name>A0A918MZV5_9ALTE</name>
<dbReference type="Pfam" id="PF13469">
    <property type="entry name" value="Sulfotransfer_3"/>
    <property type="match status" value="1"/>
</dbReference>
<dbReference type="GO" id="GO:0008476">
    <property type="term" value="F:protein-tyrosine sulfotransferase activity"/>
    <property type="evidence" value="ECO:0007669"/>
    <property type="project" value="InterPro"/>
</dbReference>
<dbReference type="PANTHER" id="PTHR12788">
    <property type="entry name" value="PROTEIN-TYROSINE SULFOTRANSFERASE 2"/>
    <property type="match status" value="1"/>
</dbReference>
<reference evidence="2" key="2">
    <citation type="submission" date="2020-09" db="EMBL/GenBank/DDBJ databases">
        <authorList>
            <person name="Sun Q."/>
            <person name="Kim S."/>
        </authorList>
    </citation>
    <scope>NUCLEOTIDE SEQUENCE</scope>
    <source>
        <strain evidence="2">KCTC 22164</strain>
    </source>
</reference>
<gene>
    <name evidence="2" type="ORF">GCM10007391_26720</name>
</gene>
<dbReference type="RefSeq" id="WP_189407246.1">
    <property type="nucleotide sequence ID" value="NZ_BMXP01000007.1"/>
</dbReference>
<sequence length="448" mass="49848">MEHLIRPHLEAGHFTQAQQAIKAYLTSLQSPTPPQVAEAAFWSSQANDFETAATLYQQACQAQPDHATHHYNLATALRVCGDIAGAEAALNRHIAINPSDAEAQWLRISLRTQSPSLARENALKALTADAHPPKQRVHAWYALGKLYEDTHQDDACFDAYATGAALRRRYLKYQVSQDQAIMQAIQTTFTANWQSDTASGTKGHNQVFIVGMPRSGTTLVESLLGAHQGVAMGGELNTFSAAMMAEASRLKKPESVLSAIRQTAQADFAAMGDAYCRETAEQRGTQAVLTDKLPLNFLYLGLIRKALPHARIVHVRRHPMDTIWSVYKHLFTHAYPFSYSLDEITAYYKAYRTLMSHWQTLLGDNLYTLDYETLIHQPAEEMARLTAFCGIEYDADCLAFYQRDVSITTGSATQVRQPINSNSVGTWQRFAPQLAEVYDSLTADGYLP</sequence>
<dbReference type="Proteomes" id="UP000631300">
    <property type="component" value="Unassembled WGS sequence"/>
</dbReference>
<evidence type="ECO:0008006" key="4">
    <source>
        <dbReference type="Google" id="ProtNLM"/>
    </source>
</evidence>
<keyword evidence="3" id="KW-1185">Reference proteome</keyword>
<dbReference type="InterPro" id="IPR019734">
    <property type="entry name" value="TPR_rpt"/>
</dbReference>
<dbReference type="EMBL" id="BMXP01000007">
    <property type="protein sequence ID" value="GGW91058.1"/>
    <property type="molecule type" value="Genomic_DNA"/>
</dbReference>
<evidence type="ECO:0000313" key="3">
    <source>
        <dbReference type="Proteomes" id="UP000631300"/>
    </source>
</evidence>
<organism evidence="2 3">
    <name type="scientific">Alteromonas halophila</name>
    <dbReference type="NCBI Taxonomy" id="516698"/>
    <lineage>
        <taxon>Bacteria</taxon>
        <taxon>Pseudomonadati</taxon>
        <taxon>Pseudomonadota</taxon>
        <taxon>Gammaproteobacteria</taxon>
        <taxon>Alteromonadales</taxon>
        <taxon>Alteromonadaceae</taxon>
        <taxon>Alteromonas/Salinimonas group</taxon>
        <taxon>Alteromonas</taxon>
    </lineage>
</organism>
<dbReference type="SMART" id="SM00028">
    <property type="entry name" value="TPR"/>
    <property type="match status" value="2"/>
</dbReference>
<dbReference type="InterPro" id="IPR027417">
    <property type="entry name" value="P-loop_NTPase"/>
</dbReference>
<dbReference type="Gene3D" id="1.25.40.10">
    <property type="entry name" value="Tetratricopeptide repeat domain"/>
    <property type="match status" value="1"/>
</dbReference>
<dbReference type="AlphaFoldDB" id="A0A918MZV5"/>
<evidence type="ECO:0000256" key="1">
    <source>
        <dbReference type="ARBA" id="ARBA00022679"/>
    </source>
</evidence>
<keyword evidence="1" id="KW-0808">Transferase</keyword>
<dbReference type="Gene3D" id="3.40.50.300">
    <property type="entry name" value="P-loop containing nucleotide triphosphate hydrolases"/>
    <property type="match status" value="1"/>
</dbReference>
<dbReference type="SUPFAM" id="SSF52540">
    <property type="entry name" value="P-loop containing nucleoside triphosphate hydrolases"/>
    <property type="match status" value="1"/>
</dbReference>
<proteinExistence type="predicted"/>
<dbReference type="SUPFAM" id="SSF48452">
    <property type="entry name" value="TPR-like"/>
    <property type="match status" value="1"/>
</dbReference>
<comment type="caution">
    <text evidence="2">The sequence shown here is derived from an EMBL/GenBank/DDBJ whole genome shotgun (WGS) entry which is preliminary data.</text>
</comment>
<dbReference type="PANTHER" id="PTHR12788:SF10">
    <property type="entry name" value="PROTEIN-TYROSINE SULFOTRANSFERASE"/>
    <property type="match status" value="1"/>
</dbReference>
<dbReference type="InterPro" id="IPR011990">
    <property type="entry name" value="TPR-like_helical_dom_sf"/>
</dbReference>
<dbReference type="InterPro" id="IPR026634">
    <property type="entry name" value="TPST-like"/>
</dbReference>
<evidence type="ECO:0000313" key="2">
    <source>
        <dbReference type="EMBL" id="GGW91058.1"/>
    </source>
</evidence>
<protein>
    <recommendedName>
        <fullName evidence="4">Sulfotransferase family protein</fullName>
    </recommendedName>
</protein>